<evidence type="ECO:0000259" key="1">
    <source>
        <dbReference type="Pfam" id="PF04326"/>
    </source>
</evidence>
<name>A0A931DLN2_9ACTN</name>
<accession>A0A931DLN2</accession>
<protein>
    <recommendedName>
        <fullName evidence="1">Schlafen AlbA-2 domain-containing protein</fullName>
    </recommendedName>
</protein>
<gene>
    <name evidence="2" type="ORF">IW256_003979</name>
</gene>
<dbReference type="InterPro" id="IPR007421">
    <property type="entry name" value="Schlafen_AlbA_2_dom"/>
</dbReference>
<feature type="domain" description="Schlafen AlbA-2" evidence="1">
    <location>
        <begin position="35"/>
        <end position="160"/>
    </location>
</feature>
<dbReference type="InterPro" id="IPR038461">
    <property type="entry name" value="Schlafen_AlbA_2_dom_sf"/>
</dbReference>
<dbReference type="RefSeq" id="WP_197012409.1">
    <property type="nucleotide sequence ID" value="NZ_BAABES010000010.1"/>
</dbReference>
<evidence type="ECO:0000313" key="2">
    <source>
        <dbReference type="EMBL" id="MBG6089866.1"/>
    </source>
</evidence>
<sequence length="454" mass="49973">MAFQSTRLSTIFGASPESVTYEQLEALISNDAAREAEDLDYKRKYETGDKGSDDVAVDITTFANHLGGVIVVGMAEVNAQPSKIIGIELTDELERWIHTRVADRVFPKPRFRLRRVPDPTDTSQKPRGLLLIMVPRSSMAPHAVVVPNEKEKLRWPRRQGTGKIWLTEGEIAAAYRQRFVTVVTAADRLSEVQNDNLEAIARKQTHPARNVAARLTVSLVPDIRGNYLIDHDSYQQFLSEEQRGRLLVGNDDGYRTTTVGVGYRRLVCTMNGWLRSRSELHTDGAGSFTVELVGEMPPGQPSQVWDSSIVLWTASGLRYLARHARDRASASGGALTSSEIMPYGLTKANEPAQLGGELTILTSSPAGPELYGRDPQPRARGEAYFLLDHLADDGQPLAQATAHLVGDLFQTFNAVSIRQITRDGELDLDAWGSERAVAEAWATQAAIPLSTGSR</sequence>
<dbReference type="EMBL" id="JADOUA010000001">
    <property type="protein sequence ID" value="MBG6089866.1"/>
    <property type="molecule type" value="Genomic_DNA"/>
</dbReference>
<keyword evidence="3" id="KW-1185">Reference proteome</keyword>
<proteinExistence type="predicted"/>
<dbReference type="AlphaFoldDB" id="A0A931DLN2"/>
<reference evidence="2" key="1">
    <citation type="submission" date="2020-11" db="EMBL/GenBank/DDBJ databases">
        <title>Sequencing the genomes of 1000 actinobacteria strains.</title>
        <authorList>
            <person name="Klenk H.-P."/>
        </authorList>
    </citation>
    <scope>NUCLEOTIDE SEQUENCE</scope>
    <source>
        <strain evidence="2">DSM 43175</strain>
    </source>
</reference>
<dbReference type="Pfam" id="PF04326">
    <property type="entry name" value="SLFN_AlbA_2"/>
    <property type="match status" value="1"/>
</dbReference>
<organism evidence="2 3">
    <name type="scientific">Actinomadura viridis</name>
    <dbReference type="NCBI Taxonomy" id="58110"/>
    <lineage>
        <taxon>Bacteria</taxon>
        <taxon>Bacillati</taxon>
        <taxon>Actinomycetota</taxon>
        <taxon>Actinomycetes</taxon>
        <taxon>Streptosporangiales</taxon>
        <taxon>Thermomonosporaceae</taxon>
        <taxon>Actinomadura</taxon>
    </lineage>
</organism>
<evidence type="ECO:0000313" key="3">
    <source>
        <dbReference type="Proteomes" id="UP000614047"/>
    </source>
</evidence>
<dbReference type="Gene3D" id="3.30.950.30">
    <property type="entry name" value="Schlafen, AAA domain"/>
    <property type="match status" value="1"/>
</dbReference>
<comment type="caution">
    <text evidence="2">The sequence shown here is derived from an EMBL/GenBank/DDBJ whole genome shotgun (WGS) entry which is preliminary data.</text>
</comment>
<dbReference type="Proteomes" id="UP000614047">
    <property type="component" value="Unassembled WGS sequence"/>
</dbReference>